<dbReference type="InterPro" id="IPR008920">
    <property type="entry name" value="TF_FadR/GntR_C"/>
</dbReference>
<dbReference type="InterPro" id="IPR011711">
    <property type="entry name" value="GntR_C"/>
</dbReference>
<dbReference type="SUPFAM" id="SSF48008">
    <property type="entry name" value="GntR ligand-binding domain-like"/>
    <property type="match status" value="1"/>
</dbReference>
<dbReference type="EMBL" id="SORI01000007">
    <property type="protein sequence ID" value="TDY60827.1"/>
    <property type="molecule type" value="Genomic_DNA"/>
</dbReference>
<gene>
    <name evidence="5" type="ORF">C8D99_10734</name>
</gene>
<comment type="caution">
    <text evidence="5">The sequence shown here is derived from an EMBL/GenBank/DDBJ whole genome shotgun (WGS) entry which is preliminary data.</text>
</comment>
<name>A0A4R8M9U0_9BACT</name>
<evidence type="ECO:0000259" key="4">
    <source>
        <dbReference type="PROSITE" id="PS50949"/>
    </source>
</evidence>
<keyword evidence="6" id="KW-1185">Reference proteome</keyword>
<protein>
    <submittedName>
        <fullName evidence="5">GntR family transcriptional regulator</fullName>
    </submittedName>
</protein>
<sequence length="224" mass="25951">MDRVAFEKDTLSERVADYIRRQILYMDTFRDGDHILETEIAETLDVSRATVREALKDLETQGIVEIIPRKGTYVAAFDHKDMIELLELRCICEAYIFETLLAENMLEDQDFAFLEKIIDEMVQVSRSSGEKGLSRSMAFSSKDLEFHGYLWKKSGRRWFCKVLSDNYYRLRLAMMQDLMLESNMEQSAVMHYDILGALKAANLADAKAFLRKHILTLHGSETVI</sequence>
<keyword evidence="2" id="KW-0238">DNA-binding</keyword>
<dbReference type="Pfam" id="PF07729">
    <property type="entry name" value="FCD"/>
    <property type="match status" value="1"/>
</dbReference>
<reference evidence="5 6" key="1">
    <citation type="submission" date="2019-03" db="EMBL/GenBank/DDBJ databases">
        <title>Genomic Encyclopedia of Type Strains, Phase IV (KMG-IV): sequencing the most valuable type-strain genomes for metagenomic binning, comparative biology and taxonomic classification.</title>
        <authorList>
            <person name="Goeker M."/>
        </authorList>
    </citation>
    <scope>NUCLEOTIDE SEQUENCE [LARGE SCALE GENOMIC DNA]</scope>
    <source>
        <strain evidence="5 6">DSM 25964</strain>
    </source>
</reference>
<dbReference type="SMART" id="SM00345">
    <property type="entry name" value="HTH_GNTR"/>
    <property type="match status" value="1"/>
</dbReference>
<dbReference type="GO" id="GO:0003700">
    <property type="term" value="F:DNA-binding transcription factor activity"/>
    <property type="evidence" value="ECO:0007669"/>
    <property type="project" value="InterPro"/>
</dbReference>
<organism evidence="5 6">
    <name type="scientific">Aminivibrio pyruvatiphilus</name>
    <dbReference type="NCBI Taxonomy" id="1005740"/>
    <lineage>
        <taxon>Bacteria</taxon>
        <taxon>Thermotogati</taxon>
        <taxon>Synergistota</taxon>
        <taxon>Synergistia</taxon>
        <taxon>Synergistales</taxon>
        <taxon>Aminobacteriaceae</taxon>
        <taxon>Aminivibrio</taxon>
    </lineage>
</organism>
<dbReference type="Proteomes" id="UP000295066">
    <property type="component" value="Unassembled WGS sequence"/>
</dbReference>
<dbReference type="SMART" id="SM00895">
    <property type="entry name" value="FCD"/>
    <property type="match status" value="1"/>
</dbReference>
<dbReference type="Pfam" id="PF00392">
    <property type="entry name" value="GntR"/>
    <property type="match status" value="1"/>
</dbReference>
<keyword evidence="1" id="KW-0805">Transcription regulation</keyword>
<feature type="domain" description="HTH gntR-type" evidence="4">
    <location>
        <begin position="9"/>
        <end position="77"/>
    </location>
</feature>
<evidence type="ECO:0000313" key="6">
    <source>
        <dbReference type="Proteomes" id="UP000295066"/>
    </source>
</evidence>
<accession>A0A4R8M9U0</accession>
<dbReference type="GO" id="GO:0003677">
    <property type="term" value="F:DNA binding"/>
    <property type="evidence" value="ECO:0007669"/>
    <property type="project" value="UniProtKB-KW"/>
</dbReference>
<dbReference type="PANTHER" id="PTHR43537">
    <property type="entry name" value="TRANSCRIPTIONAL REGULATOR, GNTR FAMILY"/>
    <property type="match status" value="1"/>
</dbReference>
<dbReference type="CDD" id="cd07377">
    <property type="entry name" value="WHTH_GntR"/>
    <property type="match status" value="1"/>
</dbReference>
<evidence type="ECO:0000256" key="3">
    <source>
        <dbReference type="ARBA" id="ARBA00023163"/>
    </source>
</evidence>
<dbReference type="SUPFAM" id="SSF46785">
    <property type="entry name" value="Winged helix' DNA-binding domain"/>
    <property type="match status" value="1"/>
</dbReference>
<dbReference type="InterPro" id="IPR036390">
    <property type="entry name" value="WH_DNA-bd_sf"/>
</dbReference>
<evidence type="ECO:0000256" key="2">
    <source>
        <dbReference type="ARBA" id="ARBA00023125"/>
    </source>
</evidence>
<dbReference type="PANTHER" id="PTHR43537:SF24">
    <property type="entry name" value="GLUCONATE OPERON TRANSCRIPTIONAL REPRESSOR"/>
    <property type="match status" value="1"/>
</dbReference>
<dbReference type="PRINTS" id="PR00035">
    <property type="entry name" value="HTHGNTR"/>
</dbReference>
<dbReference type="PROSITE" id="PS50949">
    <property type="entry name" value="HTH_GNTR"/>
    <property type="match status" value="1"/>
</dbReference>
<evidence type="ECO:0000313" key="5">
    <source>
        <dbReference type="EMBL" id="TDY60827.1"/>
    </source>
</evidence>
<evidence type="ECO:0000256" key="1">
    <source>
        <dbReference type="ARBA" id="ARBA00023015"/>
    </source>
</evidence>
<dbReference type="Gene3D" id="1.10.10.10">
    <property type="entry name" value="Winged helix-like DNA-binding domain superfamily/Winged helix DNA-binding domain"/>
    <property type="match status" value="1"/>
</dbReference>
<dbReference type="AlphaFoldDB" id="A0A4R8M9U0"/>
<dbReference type="Gene3D" id="1.20.120.530">
    <property type="entry name" value="GntR ligand-binding domain-like"/>
    <property type="match status" value="1"/>
</dbReference>
<proteinExistence type="predicted"/>
<keyword evidence="3" id="KW-0804">Transcription</keyword>
<dbReference type="InterPro" id="IPR036388">
    <property type="entry name" value="WH-like_DNA-bd_sf"/>
</dbReference>
<dbReference type="InterPro" id="IPR000524">
    <property type="entry name" value="Tscrpt_reg_HTH_GntR"/>
</dbReference>